<sequence>MPLYWSSGLICVEAACTCSSSFTRSMGATTVLEIPPATPPAAKSSRNEVTPLFFSDVATGLKGGGSLRRNKGKS</sequence>
<protein>
    <submittedName>
        <fullName evidence="1">Uncharacterized protein</fullName>
    </submittedName>
</protein>
<dbReference type="Proteomes" id="UP000011713">
    <property type="component" value="Unassembled WGS sequence"/>
</dbReference>
<organism evidence="1 2">
    <name type="scientific">Hyaloperonospora arabidopsidis (strain Emoy2)</name>
    <name type="common">Downy mildew agent</name>
    <name type="synonym">Peronospora arabidopsidis</name>
    <dbReference type="NCBI Taxonomy" id="559515"/>
    <lineage>
        <taxon>Eukaryota</taxon>
        <taxon>Sar</taxon>
        <taxon>Stramenopiles</taxon>
        <taxon>Oomycota</taxon>
        <taxon>Peronosporomycetes</taxon>
        <taxon>Peronosporales</taxon>
        <taxon>Peronosporaceae</taxon>
        <taxon>Hyaloperonospora</taxon>
    </lineage>
</organism>
<dbReference type="EnsemblProtists" id="HpaT803262">
    <property type="protein sequence ID" value="HpaP803262"/>
    <property type="gene ID" value="HpaG803262"/>
</dbReference>
<dbReference type="VEuPathDB" id="FungiDB:HpaG803262"/>
<proteinExistence type="predicted"/>
<dbReference type="HOGENOM" id="CLU_2693050_0_0_1"/>
<evidence type="ECO:0000313" key="1">
    <source>
        <dbReference type="EnsemblProtists" id="HpaP803262"/>
    </source>
</evidence>
<reference evidence="2" key="1">
    <citation type="journal article" date="2010" name="Science">
        <title>Signatures of adaptation to obligate biotrophy in the Hyaloperonospora arabidopsidis genome.</title>
        <authorList>
            <person name="Baxter L."/>
            <person name="Tripathy S."/>
            <person name="Ishaque N."/>
            <person name="Boot N."/>
            <person name="Cabral A."/>
            <person name="Kemen E."/>
            <person name="Thines M."/>
            <person name="Ah-Fong A."/>
            <person name="Anderson R."/>
            <person name="Badejoko W."/>
            <person name="Bittner-Eddy P."/>
            <person name="Boore J.L."/>
            <person name="Chibucos M.C."/>
            <person name="Coates M."/>
            <person name="Dehal P."/>
            <person name="Delehaunty K."/>
            <person name="Dong S."/>
            <person name="Downton P."/>
            <person name="Dumas B."/>
            <person name="Fabro G."/>
            <person name="Fronick C."/>
            <person name="Fuerstenberg S.I."/>
            <person name="Fulton L."/>
            <person name="Gaulin E."/>
            <person name="Govers F."/>
            <person name="Hughes L."/>
            <person name="Humphray S."/>
            <person name="Jiang R.H."/>
            <person name="Judelson H."/>
            <person name="Kamoun S."/>
            <person name="Kyung K."/>
            <person name="Meijer H."/>
            <person name="Minx P."/>
            <person name="Morris P."/>
            <person name="Nelson J."/>
            <person name="Phuntumart V."/>
            <person name="Qutob D."/>
            <person name="Rehmany A."/>
            <person name="Rougon-Cardoso A."/>
            <person name="Ryden P."/>
            <person name="Torto-Alalibo T."/>
            <person name="Studholme D."/>
            <person name="Wang Y."/>
            <person name="Win J."/>
            <person name="Wood J."/>
            <person name="Clifton S.W."/>
            <person name="Rogers J."/>
            <person name="Van den Ackerveken G."/>
            <person name="Jones J.D."/>
            <person name="McDowell J.M."/>
            <person name="Beynon J."/>
            <person name="Tyler B.M."/>
        </authorList>
    </citation>
    <scope>NUCLEOTIDE SEQUENCE [LARGE SCALE GENOMIC DNA]</scope>
    <source>
        <strain evidence="2">Emoy2</strain>
    </source>
</reference>
<evidence type="ECO:0000313" key="2">
    <source>
        <dbReference type="Proteomes" id="UP000011713"/>
    </source>
</evidence>
<reference evidence="1" key="2">
    <citation type="submission" date="2015-06" db="UniProtKB">
        <authorList>
            <consortium name="EnsemblProtists"/>
        </authorList>
    </citation>
    <scope>IDENTIFICATION</scope>
    <source>
        <strain evidence="1">Emoy2</strain>
    </source>
</reference>
<dbReference type="AlphaFoldDB" id="M4BAF2"/>
<dbReference type="InParanoid" id="M4BAF2"/>
<name>M4BAF2_HYAAE</name>
<keyword evidence="2" id="KW-1185">Reference proteome</keyword>
<accession>M4BAF2</accession>
<dbReference type="EMBL" id="JH598070">
    <property type="status" value="NOT_ANNOTATED_CDS"/>
    <property type="molecule type" value="Genomic_DNA"/>
</dbReference>